<dbReference type="InterPro" id="IPR013083">
    <property type="entry name" value="Znf_RING/FYVE/PHD"/>
</dbReference>
<sequence>RRRRRRRVRRTGRRSTTHEADGPAVEGGSAGPRRRLIHGLPSVHTVAFNADIPPNASCELCHSSGPSTGVGELLGPFAELSEDCLQAFPHLPLLRHSNTASSVYIHSACLLAADGVRVEVKETPQVTGGAPRRVLVVEDLKRVLRRAGRTICHVCGNSGASVICGSRLSCRGASAHLGCLRSDESLKERQKMDKLIDGIYRCNACLPLDHPRSVRITNDVLKKYIDPAWRGLKCLREWLLVTDHNPNTDTYVPQVGDAVRYFPPERPELLLTNDDVDPFCWCAGVADRHAPVDCRISTSPPPSYLFPGEQDQRRIAAAECKSINPIDIAAFGNLVMVRLTMEVLSPHPAAGKRFTLHYRPSDGDADLLVPIPR</sequence>
<dbReference type="Gene3D" id="3.30.40.10">
    <property type="entry name" value="Zinc/RING finger domain, C3HC4 (zinc finger)"/>
    <property type="match status" value="1"/>
</dbReference>
<keyword evidence="3" id="KW-1185">Reference proteome</keyword>
<evidence type="ECO:0000313" key="3">
    <source>
        <dbReference type="Proteomes" id="UP000553632"/>
    </source>
</evidence>
<comment type="caution">
    <text evidence="2">The sequence shown here is derived from an EMBL/GenBank/DDBJ whole genome shotgun (WGS) entry which is preliminary data.</text>
</comment>
<reference evidence="2 3" key="1">
    <citation type="submission" date="2020-04" db="EMBL/GenBank/DDBJ databases">
        <title>Perkinsus olseni comparative genomics.</title>
        <authorList>
            <person name="Bogema D.R."/>
        </authorList>
    </citation>
    <scope>NUCLEOTIDE SEQUENCE [LARGE SCALE GENOMIC DNA]</scope>
    <source>
        <strain evidence="2 3">ATCC PRA-207</strain>
    </source>
</reference>
<gene>
    <name evidence="2" type="ORF">FOZ63_009376</name>
</gene>
<evidence type="ECO:0000256" key="1">
    <source>
        <dbReference type="SAM" id="MobiDB-lite"/>
    </source>
</evidence>
<name>A0A7J6R807_PEROL</name>
<dbReference type="AlphaFoldDB" id="A0A7J6R807"/>
<dbReference type="Proteomes" id="UP000553632">
    <property type="component" value="Unassembled WGS sequence"/>
</dbReference>
<feature type="region of interest" description="Disordered" evidence="1">
    <location>
        <begin position="1"/>
        <end position="33"/>
    </location>
</feature>
<dbReference type="EMBL" id="JABANO010027620">
    <property type="protein sequence ID" value="KAF4716552.1"/>
    <property type="molecule type" value="Genomic_DNA"/>
</dbReference>
<feature type="non-terminal residue" evidence="2">
    <location>
        <position position="373"/>
    </location>
</feature>
<organism evidence="2 3">
    <name type="scientific">Perkinsus olseni</name>
    <name type="common">Perkinsus atlanticus</name>
    <dbReference type="NCBI Taxonomy" id="32597"/>
    <lineage>
        <taxon>Eukaryota</taxon>
        <taxon>Sar</taxon>
        <taxon>Alveolata</taxon>
        <taxon>Perkinsozoa</taxon>
        <taxon>Perkinsea</taxon>
        <taxon>Perkinsida</taxon>
        <taxon>Perkinsidae</taxon>
        <taxon>Perkinsus</taxon>
    </lineage>
</organism>
<feature type="non-terminal residue" evidence="2">
    <location>
        <position position="1"/>
    </location>
</feature>
<protein>
    <submittedName>
        <fullName evidence="2">Uncharacterized protein</fullName>
    </submittedName>
</protein>
<feature type="compositionally biased region" description="Basic residues" evidence="1">
    <location>
        <begin position="1"/>
        <end position="15"/>
    </location>
</feature>
<evidence type="ECO:0000313" key="2">
    <source>
        <dbReference type="EMBL" id="KAF4716552.1"/>
    </source>
</evidence>
<proteinExistence type="predicted"/>
<accession>A0A7J6R807</accession>